<sequence length="98" mass="10723">MTHRLGTPALDLITFLNFLVWISSKIKGRYGPDLDSLAGGHVVGVRVDHEARLHLLVNGVDQGVAAKEIPPTVYVVLDLYGQCQEVCVVVIHFCSARI</sequence>
<dbReference type="GO" id="GO:0061630">
    <property type="term" value="F:ubiquitin protein ligase activity"/>
    <property type="evidence" value="ECO:0007669"/>
    <property type="project" value="TreeGrafter"/>
</dbReference>
<organism evidence="3 4">
    <name type="scientific">Portunus trituberculatus</name>
    <name type="common">Swimming crab</name>
    <name type="synonym">Neptunus trituberculatus</name>
    <dbReference type="NCBI Taxonomy" id="210409"/>
    <lineage>
        <taxon>Eukaryota</taxon>
        <taxon>Metazoa</taxon>
        <taxon>Ecdysozoa</taxon>
        <taxon>Arthropoda</taxon>
        <taxon>Crustacea</taxon>
        <taxon>Multicrustacea</taxon>
        <taxon>Malacostraca</taxon>
        <taxon>Eumalacostraca</taxon>
        <taxon>Eucarida</taxon>
        <taxon>Decapoda</taxon>
        <taxon>Pleocyemata</taxon>
        <taxon>Brachyura</taxon>
        <taxon>Eubrachyura</taxon>
        <taxon>Portunoidea</taxon>
        <taxon>Portunidae</taxon>
        <taxon>Portuninae</taxon>
        <taxon>Portunus</taxon>
    </lineage>
</organism>
<dbReference type="PANTHER" id="PTHR12429:SF14">
    <property type="entry name" value="NEURALIZED-LIKE PROTEIN 4"/>
    <property type="match status" value="1"/>
</dbReference>
<dbReference type="Gene3D" id="2.60.120.920">
    <property type="match status" value="1"/>
</dbReference>
<evidence type="ECO:0000313" key="4">
    <source>
        <dbReference type="Proteomes" id="UP000324222"/>
    </source>
</evidence>
<dbReference type="InterPro" id="IPR043136">
    <property type="entry name" value="B30.2/SPRY_sf"/>
</dbReference>
<name>A0A5B7JI73_PORTR</name>
<comment type="caution">
    <text evidence="3">The sequence shown here is derived from an EMBL/GenBank/DDBJ whole genome shotgun (WGS) entry which is preliminary data.</text>
</comment>
<dbReference type="InterPro" id="IPR006573">
    <property type="entry name" value="NHR_dom"/>
</dbReference>
<dbReference type="AlphaFoldDB" id="A0A5B7JI73"/>
<dbReference type="OrthoDB" id="6345132at2759"/>
<reference evidence="3 4" key="1">
    <citation type="submission" date="2019-05" db="EMBL/GenBank/DDBJ databases">
        <title>Another draft genome of Portunus trituberculatus and its Hox gene families provides insights of decapod evolution.</title>
        <authorList>
            <person name="Jeong J.-H."/>
            <person name="Song I."/>
            <person name="Kim S."/>
            <person name="Choi T."/>
            <person name="Kim D."/>
            <person name="Ryu S."/>
            <person name="Kim W."/>
        </authorList>
    </citation>
    <scope>NUCLEOTIDE SEQUENCE [LARGE SCALE GENOMIC DNA]</scope>
    <source>
        <tissue evidence="3">Muscle</tissue>
    </source>
</reference>
<evidence type="ECO:0000259" key="2">
    <source>
        <dbReference type="PROSITE" id="PS51065"/>
    </source>
</evidence>
<protein>
    <submittedName>
        <fullName evidence="3">Neuralized-like protein 4</fullName>
    </submittedName>
</protein>
<keyword evidence="4" id="KW-1185">Reference proteome</keyword>
<proteinExistence type="predicted"/>
<dbReference type="Pfam" id="PF07177">
    <property type="entry name" value="Neuralized"/>
    <property type="match status" value="1"/>
</dbReference>
<gene>
    <name evidence="3" type="primary">neurl4_2</name>
    <name evidence="3" type="ORF">E2C01_089104</name>
</gene>
<evidence type="ECO:0000313" key="3">
    <source>
        <dbReference type="EMBL" id="MPC93956.1"/>
    </source>
</evidence>
<dbReference type="PROSITE" id="PS51065">
    <property type="entry name" value="NHR"/>
    <property type="match status" value="1"/>
</dbReference>
<dbReference type="PANTHER" id="PTHR12429">
    <property type="entry name" value="NEURALIZED"/>
    <property type="match status" value="1"/>
</dbReference>
<dbReference type="InterPro" id="IPR037962">
    <property type="entry name" value="Neuralized"/>
</dbReference>
<accession>A0A5B7JI73</accession>
<feature type="signal peptide" evidence="1">
    <location>
        <begin position="1"/>
        <end position="28"/>
    </location>
</feature>
<keyword evidence="1" id="KW-0732">Signal</keyword>
<feature type="chain" id="PRO_5022749213" evidence="1">
    <location>
        <begin position="29"/>
        <end position="98"/>
    </location>
</feature>
<dbReference type="EMBL" id="VSRR010096742">
    <property type="protein sequence ID" value="MPC93956.1"/>
    <property type="molecule type" value="Genomic_DNA"/>
</dbReference>
<feature type="domain" description="NHR" evidence="2">
    <location>
        <begin position="1"/>
        <end position="91"/>
    </location>
</feature>
<dbReference type="Proteomes" id="UP000324222">
    <property type="component" value="Unassembled WGS sequence"/>
</dbReference>
<evidence type="ECO:0000256" key="1">
    <source>
        <dbReference type="SAM" id="SignalP"/>
    </source>
</evidence>